<proteinExistence type="predicted"/>
<dbReference type="Pfam" id="PF00550">
    <property type="entry name" value="PP-binding"/>
    <property type="match status" value="1"/>
</dbReference>
<evidence type="ECO:0008006" key="8">
    <source>
        <dbReference type="Google" id="ProtNLM"/>
    </source>
</evidence>
<dbReference type="InterPro" id="IPR013968">
    <property type="entry name" value="PKS_KR"/>
</dbReference>
<dbReference type="InterPro" id="IPR036736">
    <property type="entry name" value="ACP-like_sf"/>
</dbReference>
<keyword evidence="3" id="KW-0808">Transferase</keyword>
<feature type="domain" description="Carrier" evidence="4">
    <location>
        <begin position="1367"/>
        <end position="1447"/>
    </location>
</feature>
<gene>
    <name evidence="6" type="ORF">Zmor_015130</name>
</gene>
<dbReference type="InterPro" id="IPR020841">
    <property type="entry name" value="PKS_Beta-ketoAc_synthase_dom"/>
</dbReference>
<dbReference type="InterPro" id="IPR050091">
    <property type="entry name" value="PKS_NRPS_Biosynth_Enz"/>
</dbReference>
<dbReference type="InterPro" id="IPR042104">
    <property type="entry name" value="PKS_dehydratase_sf"/>
</dbReference>
<dbReference type="Gene3D" id="3.40.47.10">
    <property type="match status" value="1"/>
</dbReference>
<dbReference type="PROSITE" id="PS00012">
    <property type="entry name" value="PHOSPHOPANTETHEINE"/>
    <property type="match status" value="1"/>
</dbReference>
<evidence type="ECO:0000256" key="1">
    <source>
        <dbReference type="ARBA" id="ARBA00022450"/>
    </source>
</evidence>
<dbReference type="Gene3D" id="3.40.50.720">
    <property type="entry name" value="NAD(P)-binding Rossmann-like Domain"/>
    <property type="match status" value="2"/>
</dbReference>
<feature type="domain" description="Ketosynthase family 3 (KS3)" evidence="5">
    <location>
        <begin position="17"/>
        <end position="422"/>
    </location>
</feature>
<name>A0AA38IGN1_9CUCU</name>
<evidence type="ECO:0000259" key="5">
    <source>
        <dbReference type="PROSITE" id="PS52004"/>
    </source>
</evidence>
<evidence type="ECO:0000256" key="2">
    <source>
        <dbReference type="ARBA" id="ARBA00022553"/>
    </source>
</evidence>
<dbReference type="Proteomes" id="UP001168821">
    <property type="component" value="Unassembled WGS sequence"/>
</dbReference>
<dbReference type="InterPro" id="IPR009081">
    <property type="entry name" value="PP-bd_ACP"/>
</dbReference>
<reference evidence="6" key="1">
    <citation type="journal article" date="2023" name="G3 (Bethesda)">
        <title>Whole genome assemblies of Zophobas morio and Tenebrio molitor.</title>
        <authorList>
            <person name="Kaur S."/>
            <person name="Stinson S.A."/>
            <person name="diCenzo G.C."/>
        </authorList>
    </citation>
    <scope>NUCLEOTIDE SEQUENCE</scope>
    <source>
        <strain evidence="6">QUZm001</strain>
    </source>
</reference>
<dbReference type="InterPro" id="IPR006162">
    <property type="entry name" value="Ppantetheine_attach_site"/>
</dbReference>
<dbReference type="InterPro" id="IPR016039">
    <property type="entry name" value="Thiolase-like"/>
</dbReference>
<comment type="caution">
    <text evidence="6">The sequence shown here is derived from an EMBL/GenBank/DDBJ whole genome shotgun (WGS) entry which is preliminary data.</text>
</comment>
<dbReference type="InterPro" id="IPR014031">
    <property type="entry name" value="Ketoacyl_synth_C"/>
</dbReference>
<dbReference type="SUPFAM" id="SSF53901">
    <property type="entry name" value="Thiolase-like"/>
    <property type="match status" value="1"/>
</dbReference>
<dbReference type="GO" id="GO:0006633">
    <property type="term" value="P:fatty acid biosynthetic process"/>
    <property type="evidence" value="ECO:0007669"/>
    <property type="project" value="TreeGrafter"/>
</dbReference>
<dbReference type="PROSITE" id="PS50075">
    <property type="entry name" value="CARRIER"/>
    <property type="match status" value="1"/>
</dbReference>
<protein>
    <recommendedName>
        <fullName evidence="8">Fatty acid synthase</fullName>
    </recommendedName>
</protein>
<dbReference type="SUPFAM" id="SSF47336">
    <property type="entry name" value="ACP-like"/>
    <property type="match status" value="1"/>
</dbReference>
<keyword evidence="2" id="KW-0597">Phosphoprotein</keyword>
<keyword evidence="7" id="KW-1185">Reference proteome</keyword>
<dbReference type="PROSITE" id="PS52004">
    <property type="entry name" value="KS3_2"/>
    <property type="match status" value="1"/>
</dbReference>
<dbReference type="Pfam" id="PF16197">
    <property type="entry name" value="KAsynt_C_assoc"/>
    <property type="match status" value="1"/>
</dbReference>
<dbReference type="Pfam" id="PF02801">
    <property type="entry name" value="Ketoacyl-synt_C"/>
    <property type="match status" value="1"/>
</dbReference>
<dbReference type="InterPro" id="IPR032821">
    <property type="entry name" value="PKS_assoc"/>
</dbReference>
<evidence type="ECO:0000256" key="3">
    <source>
        <dbReference type="ARBA" id="ARBA00022679"/>
    </source>
</evidence>
<dbReference type="SMART" id="SM00825">
    <property type="entry name" value="PKS_KS"/>
    <property type="match status" value="1"/>
</dbReference>
<evidence type="ECO:0000313" key="7">
    <source>
        <dbReference type="Proteomes" id="UP001168821"/>
    </source>
</evidence>
<dbReference type="InterPro" id="IPR014030">
    <property type="entry name" value="Ketoacyl_synth_N"/>
</dbReference>
<dbReference type="SMART" id="SM00822">
    <property type="entry name" value="PKS_KR"/>
    <property type="match status" value="1"/>
</dbReference>
<dbReference type="Pfam" id="PF00109">
    <property type="entry name" value="ketoacyl-synt"/>
    <property type="match status" value="1"/>
</dbReference>
<dbReference type="PANTHER" id="PTHR43775:SF23">
    <property type="entry name" value="FATTY ACID SYNTHASE 3"/>
    <property type="match status" value="1"/>
</dbReference>
<dbReference type="Gene3D" id="3.30.70.3290">
    <property type="match status" value="2"/>
</dbReference>
<sequence length="1448" mass="162014">MSADYDFGRWLSSPPPGDEVVITGISGRFPESNNVYELQKNLFDQLNLTTEDNRRWDVNLPGVPKRFGKIKDIEKFDGGFFGVHHGQAEAMSPMIRKSLELAVEAILDAGVNPSELRGSKTGVFAATAPVFSDVFVLRDTKRRKFRITACSTADISHRISYFLKMRGPSCGIEMDCSGSFIGLDMANTSLRLGKCDNAIVVACNLLQHPEVSRELAEIGILSPEGISRVFDQDANGYVRSEAVACIFLQRAKSARRIYAKVAHIKVGCDGYKLEGITVPSPQMQTRLMQNTLSESGIDPSAISYLEAHGTGTKIGDPHESDSIDTAIAQKRQTPLLVGAVKNNIGHSEASSGLCSLIKVIIAMETGLIPPTINVKQLKKGIQGFEQNRMRVVTKVEILPEDAYVGINCFGWGGGITHLIVQRFGNKKIDDALARTDFPRLVLVSGRSREAVLDLLDDVAKQPDENYISLLQQIFKDNVNGHVFRGFAVLEKDGVKEISVKFDNQRRRDLFVFFGPFENGFKVLGRHLLKVPLFKSTTERIFKGFLEQRPNFDKALVNLKKDTTLTAFAVQLGVVEVLKLLEIELTPLSDDPLYHLITLYHDTKIDLEETITRAYQILTTDQTHPKYFDEVPVPKQATVLNISDEPLRSTTFDINISSNFLQILGRLHQRGHNPQIHKLYPNVKFPVPRNTPMISHLVQWNHNKNWYTYKFADSNSLQRLYEISYENYEYLTGYQIDGVGTVPASQVLHLVWQTFKPWLNSAVVFENCHFLEPLIMPKNDKVKLKVFVSILLGSGNFEVCKDNTVVACGRIFVPEDVKMYQIDIPSCSCGDEDPTEILTEDDIYKELNLKNYNYGGLFKGVKKCNVDVSTGLLRWENNWTTFLDSLLQVAVLQDDTNCHCIPVGIRRLTIDAPNHVTAKKTCPFFAYKNCKIIKSGGVEVYGVATKRTKIQSHQTPVLTKHVFIPDVVALTLENSLRVNTQIIVEKSGQDNINAVEIFDDNNKVEPSLPTVHQILNEMPLVTSDFTVSTKTDLEKYPKNVPLTRSQNLLLVVATKVLEKPSILNQILTSLGDRGFILAREDRHFDCKKIDNLEVLTEHFTKDEKLILLEKSKLTSIVQNGLKHEPCIRVNGTRDNNNNKKGTYRYLPLHEGPRTSNGTRFCCHKDKSYVIVESLDGFGLELANWLVANDATKIVLVAKSRFQTGYQARKIRLWKSRGATVVLSTRDATTKGGCYQLVQEASNLGPVDGIFNLEPSKLRSRIASCLDEITRENCQNLRYFVTFSTVCQNNSGMANFIVERICEKRRNDGLPGLVIQWGPLEDLGVSSKPDKVPFQGLVPQKLSSCFDVLNEVLNQPNPVVSSTVIAEKNVDHAEQKGILERVAHVLGIKDVRNVNMTSTLAQVGIDSIGGAQIVQILELDFGISLSLKDIRNLTVARLIEMVEQVTENGT</sequence>
<dbReference type="PANTHER" id="PTHR43775">
    <property type="entry name" value="FATTY ACID SYNTHASE"/>
    <property type="match status" value="1"/>
</dbReference>
<dbReference type="GO" id="GO:0004312">
    <property type="term" value="F:fatty acid synthase activity"/>
    <property type="evidence" value="ECO:0007669"/>
    <property type="project" value="TreeGrafter"/>
</dbReference>
<dbReference type="CDD" id="cd00833">
    <property type="entry name" value="PKS"/>
    <property type="match status" value="1"/>
</dbReference>
<dbReference type="InterPro" id="IPR036291">
    <property type="entry name" value="NAD(P)-bd_dom_sf"/>
</dbReference>
<dbReference type="SUPFAM" id="SSF51735">
    <property type="entry name" value="NAD(P)-binding Rossmann-fold domains"/>
    <property type="match status" value="1"/>
</dbReference>
<dbReference type="EMBL" id="JALNTZ010000004">
    <property type="protein sequence ID" value="KAJ3656025.1"/>
    <property type="molecule type" value="Genomic_DNA"/>
</dbReference>
<dbReference type="Gene3D" id="3.10.129.110">
    <property type="entry name" value="Polyketide synthase dehydratase"/>
    <property type="match status" value="1"/>
</dbReference>
<evidence type="ECO:0000313" key="6">
    <source>
        <dbReference type="EMBL" id="KAJ3656025.1"/>
    </source>
</evidence>
<keyword evidence="1" id="KW-0596">Phosphopantetheine</keyword>
<accession>A0AA38IGN1</accession>
<dbReference type="InterPro" id="IPR057326">
    <property type="entry name" value="KR_dom"/>
</dbReference>
<organism evidence="6 7">
    <name type="scientific">Zophobas morio</name>
    <dbReference type="NCBI Taxonomy" id="2755281"/>
    <lineage>
        <taxon>Eukaryota</taxon>
        <taxon>Metazoa</taxon>
        <taxon>Ecdysozoa</taxon>
        <taxon>Arthropoda</taxon>
        <taxon>Hexapoda</taxon>
        <taxon>Insecta</taxon>
        <taxon>Pterygota</taxon>
        <taxon>Neoptera</taxon>
        <taxon>Endopterygota</taxon>
        <taxon>Coleoptera</taxon>
        <taxon>Polyphaga</taxon>
        <taxon>Cucujiformia</taxon>
        <taxon>Tenebrionidae</taxon>
        <taxon>Zophobas</taxon>
    </lineage>
</organism>
<dbReference type="Gene3D" id="1.10.1200.10">
    <property type="entry name" value="ACP-like"/>
    <property type="match status" value="1"/>
</dbReference>
<evidence type="ECO:0000259" key="4">
    <source>
        <dbReference type="PROSITE" id="PS50075"/>
    </source>
</evidence>
<dbReference type="Pfam" id="PF08659">
    <property type="entry name" value="KR"/>
    <property type="match status" value="1"/>
</dbReference>